<name>A0A5J6WT88_9GAMM</name>
<dbReference type="KEGG" id="asim:FE240_00795"/>
<gene>
    <name evidence="2" type="ORF">FE240_00795</name>
</gene>
<evidence type="ECO:0000259" key="1">
    <source>
        <dbReference type="Pfam" id="PF10592"/>
    </source>
</evidence>
<proteinExistence type="predicted"/>
<dbReference type="Pfam" id="PF10592">
    <property type="entry name" value="AIPR"/>
    <property type="match status" value="1"/>
</dbReference>
<feature type="domain" description="Abortive phage infection protein C-terminal" evidence="1">
    <location>
        <begin position="255"/>
        <end position="421"/>
    </location>
</feature>
<sequence>MHYGYLISVLDQIIKEAPDKYSKLYNKNETDIEKINQCRARAFIHLYLKVSFGITDFSEREHTLTDKGYDGGIDGYHIDQDNKVIYLIQSKFRANSHNFENKEISLDEILSMEISRILEGEEHDEHGNTYNGKIKQLQREISNISDIARYKYQVVILANLRGYSVHQLKRLTDGYPVDVFDYEKTYNGLLFPVLTGNYFTASDIIIPIDLSNKSSGSKISYSVETKYSECEITVLFVPAIEIAKMMRKYKNAILKYNPRSYLDMDGRTVNDAIHTTIIGSNTNEFALYNNGITMLSEETNINEKIGQKNKAQLRVKNPQIINGGQTSFTLSRILEENEAKAEDVFNNKEVMLKVITVSECEVEKKLQLIDEISVATNKQTPVINADKFSNDEYHKNLQNKVFNLVGLLYERKRGEFSDGLKDGYIKKEQVIERNFFWRVFFASNGKINLGFQKRLFQKNKFPSLEKITDREIARASTGVKVHNALSIGLNAHSQKIRKDLYAKVFIATEFLVNAKDASNDDAIQASIPVIEDVWELFISTAKDNPDSAGYINKVDRKTGLPTRHFSLEKYLRNSRFEKEFIHFIDLRRDEINAILSRCINEQVSSIL</sequence>
<dbReference type="Proteomes" id="UP000594034">
    <property type="component" value="Chromosome"/>
</dbReference>
<reference evidence="2 3" key="1">
    <citation type="submission" date="2019-05" db="EMBL/GenBank/DDBJ databases">
        <title>OXA-830, a novel chromosomally encoded expanded-spectrum class D beta-lactamase in Aeromonas simiae.</title>
        <authorList>
            <person name="Zhou W."/>
            <person name="Chen Q."/>
        </authorList>
    </citation>
    <scope>NUCLEOTIDE SEQUENCE [LARGE SCALE GENOMIC DNA]</scope>
    <source>
        <strain evidence="2 3">A6</strain>
    </source>
</reference>
<protein>
    <submittedName>
        <fullName evidence="2">AIPR protein</fullName>
    </submittedName>
</protein>
<dbReference type="AlphaFoldDB" id="A0A5J6WT88"/>
<dbReference type="EMBL" id="CP040449">
    <property type="protein sequence ID" value="QFI53381.1"/>
    <property type="molecule type" value="Genomic_DNA"/>
</dbReference>
<accession>A0A5J6WT88</accession>
<evidence type="ECO:0000313" key="3">
    <source>
        <dbReference type="Proteomes" id="UP000594034"/>
    </source>
</evidence>
<dbReference type="InterPro" id="IPR018891">
    <property type="entry name" value="AIPR_C"/>
</dbReference>
<dbReference type="RefSeq" id="WP_193002998.1">
    <property type="nucleotide sequence ID" value="NZ_CP040449.1"/>
</dbReference>
<evidence type="ECO:0000313" key="2">
    <source>
        <dbReference type="EMBL" id="QFI53381.1"/>
    </source>
</evidence>
<keyword evidence="3" id="KW-1185">Reference proteome</keyword>
<organism evidence="2 3">
    <name type="scientific">Aeromonas simiae</name>
    <dbReference type="NCBI Taxonomy" id="218936"/>
    <lineage>
        <taxon>Bacteria</taxon>
        <taxon>Pseudomonadati</taxon>
        <taxon>Pseudomonadota</taxon>
        <taxon>Gammaproteobacteria</taxon>
        <taxon>Aeromonadales</taxon>
        <taxon>Aeromonadaceae</taxon>
        <taxon>Aeromonas</taxon>
    </lineage>
</organism>